<dbReference type="EMBL" id="JACIEE010000015">
    <property type="protein sequence ID" value="MBB3980108.1"/>
    <property type="molecule type" value="Genomic_DNA"/>
</dbReference>
<evidence type="ECO:0000313" key="2">
    <source>
        <dbReference type="Proteomes" id="UP000574761"/>
    </source>
</evidence>
<gene>
    <name evidence="1" type="ORF">GGQ64_005355</name>
</gene>
<proteinExistence type="predicted"/>
<reference evidence="1 2" key="1">
    <citation type="submission" date="2020-08" db="EMBL/GenBank/DDBJ databases">
        <title>Genomic Encyclopedia of Type Strains, Phase IV (KMG-IV): sequencing the most valuable type-strain genomes for metagenomic binning, comparative biology and taxonomic classification.</title>
        <authorList>
            <person name="Goeker M."/>
        </authorList>
    </citation>
    <scope>NUCLEOTIDE SEQUENCE [LARGE SCALE GENOMIC DNA]</scope>
    <source>
        <strain evidence="1 2">DSM 100211</strain>
    </source>
</reference>
<protein>
    <submittedName>
        <fullName evidence="1">Uncharacterized protein</fullName>
    </submittedName>
</protein>
<dbReference type="Proteomes" id="UP000574761">
    <property type="component" value="Unassembled WGS sequence"/>
</dbReference>
<comment type="caution">
    <text evidence="1">The sequence shown here is derived from an EMBL/GenBank/DDBJ whole genome shotgun (WGS) entry which is preliminary data.</text>
</comment>
<sequence length="63" mass="7017">MSKTPAIIAAAIARRTAAGLKLTFIIPADDIGPEREWSCFPSTHEQRAKWIAEKAKHGWRVSE</sequence>
<keyword evidence="2" id="KW-1185">Reference proteome</keyword>
<accession>A0A7W6DBD6</accession>
<dbReference type="RefSeq" id="WP_183808261.1">
    <property type="nucleotide sequence ID" value="NZ_JACIEE010000015.1"/>
</dbReference>
<evidence type="ECO:0000313" key="1">
    <source>
        <dbReference type="EMBL" id="MBB3980108.1"/>
    </source>
</evidence>
<organism evidence="1 2">
    <name type="scientific">Mycoplana azooxidifex</name>
    <dbReference type="NCBI Taxonomy" id="1636188"/>
    <lineage>
        <taxon>Bacteria</taxon>
        <taxon>Pseudomonadati</taxon>
        <taxon>Pseudomonadota</taxon>
        <taxon>Alphaproteobacteria</taxon>
        <taxon>Hyphomicrobiales</taxon>
        <taxon>Rhizobiaceae</taxon>
        <taxon>Mycoplana</taxon>
    </lineage>
</organism>
<dbReference type="AlphaFoldDB" id="A0A7W6DBD6"/>
<name>A0A7W6DBD6_9HYPH</name>